<evidence type="ECO:0000256" key="2">
    <source>
        <dbReference type="ARBA" id="ARBA00022898"/>
    </source>
</evidence>
<dbReference type="AlphaFoldDB" id="A0A8H7TBF5"/>
<dbReference type="EMBL" id="JAFJYH010000201">
    <property type="protein sequence ID" value="KAG4416000.1"/>
    <property type="molecule type" value="Genomic_DNA"/>
</dbReference>
<accession>A0A8H7TBF5</accession>
<dbReference type="Pfam" id="PF00282">
    <property type="entry name" value="Pyridoxal_deC"/>
    <property type="match status" value="1"/>
</dbReference>
<keyword evidence="3" id="KW-0456">Lyase</keyword>
<dbReference type="Proteomes" id="UP000664132">
    <property type="component" value="Unassembled WGS sequence"/>
</dbReference>
<dbReference type="InterPro" id="IPR015421">
    <property type="entry name" value="PyrdxlP-dep_Trfase_major"/>
</dbReference>
<proteinExistence type="predicted"/>
<dbReference type="InterPro" id="IPR015424">
    <property type="entry name" value="PyrdxlP-dep_Trfase"/>
</dbReference>
<organism evidence="5 6">
    <name type="scientific">Cadophora malorum</name>
    <dbReference type="NCBI Taxonomy" id="108018"/>
    <lineage>
        <taxon>Eukaryota</taxon>
        <taxon>Fungi</taxon>
        <taxon>Dikarya</taxon>
        <taxon>Ascomycota</taxon>
        <taxon>Pezizomycotina</taxon>
        <taxon>Leotiomycetes</taxon>
        <taxon>Helotiales</taxon>
        <taxon>Ploettnerulaceae</taxon>
        <taxon>Cadophora</taxon>
    </lineage>
</organism>
<dbReference type="GO" id="GO:0016830">
    <property type="term" value="F:carbon-carbon lyase activity"/>
    <property type="evidence" value="ECO:0007669"/>
    <property type="project" value="InterPro"/>
</dbReference>
<evidence type="ECO:0000256" key="1">
    <source>
        <dbReference type="ARBA" id="ARBA00001933"/>
    </source>
</evidence>
<evidence type="ECO:0000256" key="3">
    <source>
        <dbReference type="ARBA" id="ARBA00023239"/>
    </source>
</evidence>
<protein>
    <submittedName>
        <fullName evidence="5">Uncharacterized protein</fullName>
    </submittedName>
</protein>
<comment type="caution">
    <text evidence="5">The sequence shown here is derived from an EMBL/GenBank/DDBJ whole genome shotgun (WGS) entry which is preliminary data.</text>
</comment>
<sequence>MPITEDPVKAGGVLEDKSHQAISSYFIGPQAENLGDFKDNIDSILNELQKARANYFPDDGVFITNTTRESQTFQACKKRVSNAVIKAAHLLGKHSLPFWPPRYQAHMCMDMSMPALLGYFMTMIYNPNNVAIEASPLTTVAEIEAGEQLCQMFGYNIDTSKLNRPVGWGHITCGGTVANLESIWVGKSTRNLKFYPFSIFKALQPNGLLHFVADSFLIDTCVGERKLFTEVTFWELSNLKPKDILDIPDRFAREYGVSPKYMEKVLLEYSIQQTGKDVLEREFDLKPPQYFLSNTRHYSWPKGAAIAGIGAQHVIGVPVDHGARLRLDKLEELLEESLANKQAVYAVVAIIGSTEEGCVDRLSEVLAMRKKFQARGLSFLVHADAAWGGYFASMLPTEYQPGDNAKLTIGDADDQVGEGVVPDSALRTETQEDLFALRFADSITVDPHKAGYIPYPAGGLCYRDERMRYLVTWTSPYLSRGAVTSTGIYGVEGSKPGAAAMSTWLSNKCIGMGPEGYGALLGEVTFTCSRFAAEWAAMTALDKDDFRVVPLNMLPSELKPGSTTAKVEEEKQRIRDTIVSKSNAQILASDVGKPEEEKALTLLRALGSDLNINAFSLNFRLTPGKDGAWNTDVEEANYLMRRVVERLSVDSPEDEPSAIPFVLTSTEFSKELYDECATNFKRRLGLRKDDLDLMVLRNVVMNPFPTERNFFGNLAQIFRGVVEEEVKICQERNSAAPTNHKFLLQGKEKLFMLHVPSFHIANHRQQLIVEIDLDARSKREYFLLKNASPEEQLTLVTQMPIQLPKLLEPNSHFKASIRSTDVGLVLKNLTVTIKHVVKSRPLNSAYLDHAYPSEYMSFYLYGTSTEQHIDHMLLRAPNAQFAAECIKLELDKPLTDEQLARGPILCLNNVHEESMQPFPTNAELEASSSFFFEPGRKISVQIFADEHDATAHGPGLTSSCGKEELLLTTGSVMLGKSVVVDCETLNADPFKRKEKVVKWREEFDKIGKSMEE</sequence>
<dbReference type="GO" id="GO:0019752">
    <property type="term" value="P:carboxylic acid metabolic process"/>
    <property type="evidence" value="ECO:0007669"/>
    <property type="project" value="InterPro"/>
</dbReference>
<dbReference type="Gene3D" id="3.40.640.10">
    <property type="entry name" value="Type I PLP-dependent aspartate aminotransferase-like (Major domain)"/>
    <property type="match status" value="1"/>
</dbReference>
<dbReference type="OrthoDB" id="2161780at2759"/>
<dbReference type="GO" id="GO:0030170">
    <property type="term" value="F:pyridoxal phosphate binding"/>
    <property type="evidence" value="ECO:0007669"/>
    <property type="project" value="InterPro"/>
</dbReference>
<dbReference type="PANTHER" id="PTHR42735">
    <property type="match status" value="1"/>
</dbReference>
<keyword evidence="6" id="KW-1185">Reference proteome</keyword>
<reference evidence="5" key="1">
    <citation type="submission" date="2021-02" db="EMBL/GenBank/DDBJ databases">
        <title>Genome sequence Cadophora malorum strain M34.</title>
        <authorList>
            <person name="Stefanovic E."/>
            <person name="Vu D."/>
            <person name="Scully C."/>
            <person name="Dijksterhuis J."/>
            <person name="Roader J."/>
            <person name="Houbraken J."/>
        </authorList>
    </citation>
    <scope>NUCLEOTIDE SEQUENCE</scope>
    <source>
        <strain evidence="5">M34</strain>
    </source>
</reference>
<dbReference type="PANTHER" id="PTHR42735:SF4">
    <property type="entry name" value="PYRIDOXAL PHOSPHATE-DEPENDENT DECARBOXYLASE FAMILY PROTEIN"/>
    <property type="match status" value="1"/>
</dbReference>
<evidence type="ECO:0000256" key="4">
    <source>
        <dbReference type="PIRSR" id="PIRSR602129-50"/>
    </source>
</evidence>
<name>A0A8H7TBF5_9HELO</name>
<gene>
    <name evidence="5" type="ORF">IFR04_010885</name>
</gene>
<dbReference type="InterPro" id="IPR002129">
    <property type="entry name" value="PyrdxlP-dep_de-COase"/>
</dbReference>
<feature type="modified residue" description="N6-(pyridoxal phosphate)lysine" evidence="4">
    <location>
        <position position="449"/>
    </location>
</feature>
<keyword evidence="2 4" id="KW-0663">Pyridoxal phosphate</keyword>
<dbReference type="SUPFAM" id="SSF53383">
    <property type="entry name" value="PLP-dependent transferases"/>
    <property type="match status" value="1"/>
</dbReference>
<evidence type="ECO:0000313" key="5">
    <source>
        <dbReference type="EMBL" id="KAG4416000.1"/>
    </source>
</evidence>
<dbReference type="InterPro" id="IPR050477">
    <property type="entry name" value="GrpII_AminoAcid_Decarb"/>
</dbReference>
<comment type="cofactor">
    <cofactor evidence="1 4">
        <name>pyridoxal 5'-phosphate</name>
        <dbReference type="ChEBI" id="CHEBI:597326"/>
    </cofactor>
</comment>
<evidence type="ECO:0000313" key="6">
    <source>
        <dbReference type="Proteomes" id="UP000664132"/>
    </source>
</evidence>